<dbReference type="InterPro" id="IPR000795">
    <property type="entry name" value="T_Tr_GTP-bd_dom"/>
</dbReference>
<evidence type="ECO:0000256" key="1">
    <source>
        <dbReference type="ARBA" id="ARBA00005048"/>
    </source>
</evidence>
<dbReference type="Pfam" id="PF00009">
    <property type="entry name" value="GTP_EFTU"/>
    <property type="match status" value="1"/>
</dbReference>
<dbReference type="CDD" id="cd04095">
    <property type="entry name" value="CysN_NoDQ_III"/>
    <property type="match status" value="1"/>
</dbReference>
<dbReference type="SUPFAM" id="SSF52540">
    <property type="entry name" value="P-loop containing nucleoside triphosphate hydrolases"/>
    <property type="match status" value="1"/>
</dbReference>
<evidence type="ECO:0000259" key="10">
    <source>
        <dbReference type="PROSITE" id="PS51722"/>
    </source>
</evidence>
<reference evidence="11" key="2">
    <citation type="submission" date="2021-04" db="EMBL/GenBank/DDBJ databases">
        <authorList>
            <person name="Gilroy R."/>
        </authorList>
    </citation>
    <scope>NUCLEOTIDE SEQUENCE</scope>
    <source>
        <strain evidence="11">23274</strain>
    </source>
</reference>
<dbReference type="SUPFAM" id="SSF50447">
    <property type="entry name" value="Translation proteins"/>
    <property type="match status" value="1"/>
</dbReference>
<dbReference type="GO" id="GO:0004781">
    <property type="term" value="F:sulfate adenylyltransferase (ATP) activity"/>
    <property type="evidence" value="ECO:0007669"/>
    <property type="project" value="UniProtKB-UniRule"/>
</dbReference>
<protein>
    <recommendedName>
        <fullName evidence="9">Sulfate adenylyltransferase subunit 1</fullName>
        <ecNumber evidence="9">2.7.7.4</ecNumber>
    </recommendedName>
    <alternativeName>
        <fullName evidence="9">ATP-sulfurylase large subunit</fullName>
    </alternativeName>
    <alternativeName>
        <fullName evidence="9">Sulfate adenylate transferase</fullName>
        <shortName evidence="9">SAT</shortName>
    </alternativeName>
</protein>
<dbReference type="GO" id="GO:0000103">
    <property type="term" value="P:sulfate assimilation"/>
    <property type="evidence" value="ECO:0007669"/>
    <property type="project" value="UniProtKB-UniRule"/>
</dbReference>
<dbReference type="Gene3D" id="2.40.30.10">
    <property type="entry name" value="Translation factors"/>
    <property type="match status" value="2"/>
</dbReference>
<dbReference type="InterPro" id="IPR031157">
    <property type="entry name" value="G_TR_CS"/>
</dbReference>
<dbReference type="InterPro" id="IPR009000">
    <property type="entry name" value="Transl_B-barrel_sf"/>
</dbReference>
<evidence type="ECO:0000256" key="2">
    <source>
        <dbReference type="ARBA" id="ARBA00022679"/>
    </source>
</evidence>
<name>A0A9D1UYP5_9BACT</name>
<dbReference type="InterPro" id="IPR027417">
    <property type="entry name" value="P-loop_NTPase"/>
</dbReference>
<dbReference type="InterPro" id="IPR044139">
    <property type="entry name" value="CysN_NoDQ_III"/>
</dbReference>
<evidence type="ECO:0000256" key="6">
    <source>
        <dbReference type="ARBA" id="ARBA00023134"/>
    </source>
</evidence>
<dbReference type="AlphaFoldDB" id="A0A9D1UYP5"/>
<proteinExistence type="inferred from homology"/>
<dbReference type="GO" id="GO:0005525">
    <property type="term" value="F:GTP binding"/>
    <property type="evidence" value="ECO:0007669"/>
    <property type="project" value="UniProtKB-UniRule"/>
</dbReference>
<comment type="subunit">
    <text evidence="8">Heterodimer composed of CysD, the smaller subunit, and CysNC.</text>
</comment>
<dbReference type="InterPro" id="IPR011779">
    <property type="entry name" value="SO4_adenylTrfase_lsu"/>
</dbReference>
<dbReference type="GO" id="GO:0070814">
    <property type="term" value="P:hydrogen sulfide biosynthetic process"/>
    <property type="evidence" value="ECO:0007669"/>
    <property type="project" value="UniProtKB-UniRule"/>
</dbReference>
<dbReference type="InterPro" id="IPR050100">
    <property type="entry name" value="TRAFAC_GTPase_members"/>
</dbReference>
<dbReference type="Gene3D" id="3.40.50.300">
    <property type="entry name" value="P-loop containing nucleotide triphosphate hydrolases"/>
    <property type="match status" value="1"/>
</dbReference>
<dbReference type="InterPro" id="IPR044138">
    <property type="entry name" value="CysN_II"/>
</dbReference>
<reference evidence="11" key="1">
    <citation type="journal article" date="2021" name="PeerJ">
        <title>Extensive microbial diversity within the chicken gut microbiome revealed by metagenomics and culture.</title>
        <authorList>
            <person name="Gilroy R."/>
            <person name="Ravi A."/>
            <person name="Getino M."/>
            <person name="Pursley I."/>
            <person name="Horton D.L."/>
            <person name="Alikhan N.F."/>
            <person name="Baker D."/>
            <person name="Gharbi K."/>
            <person name="Hall N."/>
            <person name="Watson M."/>
            <person name="Adriaenssens E.M."/>
            <person name="Foster-Nyarko E."/>
            <person name="Jarju S."/>
            <person name="Secka A."/>
            <person name="Antonio M."/>
            <person name="Oren A."/>
            <person name="Chaudhuri R.R."/>
            <person name="La Ragione R."/>
            <person name="Hildebrand F."/>
            <person name="Pallen M.J."/>
        </authorList>
    </citation>
    <scope>NUCLEOTIDE SEQUENCE</scope>
    <source>
        <strain evidence="11">23274</strain>
    </source>
</reference>
<dbReference type="GO" id="GO:0005524">
    <property type="term" value="F:ATP binding"/>
    <property type="evidence" value="ECO:0007669"/>
    <property type="project" value="UniProtKB-KW"/>
</dbReference>
<dbReference type="HAMAP" id="MF_00062">
    <property type="entry name" value="Sulf_adenylyltr_sub1"/>
    <property type="match status" value="1"/>
</dbReference>
<comment type="function">
    <text evidence="7 9">With CysD forms the ATP sulfurylase (ATPS) that catalyzes the adenylation of sulfate producing adenosine 5'-phosphosulfate (APS) and diphosphate, the first enzymatic step in sulfur assimilation pathway. APS synthesis involves the formation of a high-energy phosphoric-sulfuric acid anhydride bond driven by GTP hydrolysis by CysN coupled to ATP hydrolysis by CysD.</text>
</comment>
<dbReference type="CDD" id="cd03695">
    <property type="entry name" value="CysN_NodQ_II"/>
    <property type="match status" value="1"/>
</dbReference>
<feature type="domain" description="Tr-type G" evidence="10">
    <location>
        <begin position="16"/>
        <end position="231"/>
    </location>
</feature>
<dbReference type="PRINTS" id="PR00315">
    <property type="entry name" value="ELONGATNFCT"/>
</dbReference>
<keyword evidence="6 9" id="KW-0342">GTP-binding</keyword>
<dbReference type="Pfam" id="PF22594">
    <property type="entry name" value="GTP-eEF1A_C"/>
    <property type="match status" value="1"/>
</dbReference>
<dbReference type="Proteomes" id="UP000824202">
    <property type="component" value="Unassembled WGS sequence"/>
</dbReference>
<dbReference type="EMBL" id="DXFT01000021">
    <property type="protein sequence ID" value="HIX02703.1"/>
    <property type="molecule type" value="Genomic_DNA"/>
</dbReference>
<dbReference type="GO" id="GO:0003924">
    <property type="term" value="F:GTPase activity"/>
    <property type="evidence" value="ECO:0007669"/>
    <property type="project" value="InterPro"/>
</dbReference>
<dbReference type="FunFam" id="3.40.50.300:FF:000119">
    <property type="entry name" value="Sulfate adenylyltransferase subunit 1"/>
    <property type="match status" value="1"/>
</dbReference>
<dbReference type="InterPro" id="IPR054696">
    <property type="entry name" value="GTP-eEF1A_C"/>
</dbReference>
<evidence type="ECO:0000313" key="12">
    <source>
        <dbReference type="Proteomes" id="UP000824202"/>
    </source>
</evidence>
<dbReference type="InterPro" id="IPR009001">
    <property type="entry name" value="Transl_elong_EF1A/Init_IF2_C"/>
</dbReference>
<evidence type="ECO:0000256" key="9">
    <source>
        <dbReference type="HAMAP-Rule" id="MF_00062"/>
    </source>
</evidence>
<dbReference type="InterPro" id="IPR041757">
    <property type="entry name" value="CysN_GTP-bd"/>
</dbReference>
<accession>A0A9D1UYP5</accession>
<organism evidence="11 12">
    <name type="scientific">Candidatus Odoribacter faecigallinarum</name>
    <dbReference type="NCBI Taxonomy" id="2838706"/>
    <lineage>
        <taxon>Bacteria</taxon>
        <taxon>Pseudomonadati</taxon>
        <taxon>Bacteroidota</taxon>
        <taxon>Bacteroidia</taxon>
        <taxon>Bacteroidales</taxon>
        <taxon>Odoribacteraceae</taxon>
        <taxon>Odoribacter</taxon>
    </lineage>
</organism>
<keyword evidence="2 9" id="KW-0808">Transferase</keyword>
<comment type="caution">
    <text evidence="11">The sequence shown here is derived from an EMBL/GenBank/DDBJ whole genome shotgun (WGS) entry which is preliminary data.</text>
</comment>
<feature type="binding site" evidence="9">
    <location>
        <begin position="25"/>
        <end position="32"/>
    </location>
    <ligand>
        <name>GTP</name>
        <dbReference type="ChEBI" id="CHEBI:37565"/>
    </ligand>
</feature>
<feature type="binding site" evidence="9">
    <location>
        <begin position="159"/>
        <end position="162"/>
    </location>
    <ligand>
        <name>GTP</name>
        <dbReference type="ChEBI" id="CHEBI:37565"/>
    </ligand>
</feature>
<evidence type="ECO:0000313" key="11">
    <source>
        <dbReference type="EMBL" id="HIX02703.1"/>
    </source>
</evidence>
<dbReference type="PROSITE" id="PS51722">
    <property type="entry name" value="G_TR_2"/>
    <property type="match status" value="1"/>
</dbReference>
<dbReference type="SUPFAM" id="SSF50465">
    <property type="entry name" value="EF-Tu/eEF-1alpha/eIF2-gamma C-terminal domain"/>
    <property type="match status" value="1"/>
</dbReference>
<comment type="similarity">
    <text evidence="9">Belongs to the TRAFAC class translation factor GTPase superfamily. Classic translation factor GTPase family. CysN/NodQ subfamily.</text>
</comment>
<evidence type="ECO:0000256" key="7">
    <source>
        <dbReference type="ARBA" id="ARBA00055271"/>
    </source>
</evidence>
<keyword evidence="5 9" id="KW-0067">ATP-binding</keyword>
<dbReference type="NCBIfam" id="TIGR02034">
    <property type="entry name" value="CysN"/>
    <property type="match status" value="1"/>
</dbReference>
<evidence type="ECO:0000256" key="3">
    <source>
        <dbReference type="ARBA" id="ARBA00022695"/>
    </source>
</evidence>
<dbReference type="FunFam" id="2.40.30.10:FF:000027">
    <property type="entry name" value="Sulfate adenylyltransferase subunit 1"/>
    <property type="match status" value="1"/>
</dbReference>
<dbReference type="EC" id="2.7.7.4" evidence="9"/>
<feature type="binding site" evidence="9">
    <location>
        <begin position="104"/>
        <end position="108"/>
    </location>
    <ligand>
        <name>GTP</name>
        <dbReference type="ChEBI" id="CHEBI:37565"/>
    </ligand>
</feature>
<dbReference type="NCBIfam" id="NF004035">
    <property type="entry name" value="PRK05506.1"/>
    <property type="match status" value="1"/>
</dbReference>
<gene>
    <name evidence="9 11" type="primary">cysN</name>
    <name evidence="11" type="ORF">H9863_01110</name>
</gene>
<dbReference type="NCBIfam" id="NF003478">
    <property type="entry name" value="PRK05124.1"/>
    <property type="match status" value="1"/>
</dbReference>
<sequence length="475" mass="54074">MEKLDIKAFLDQDEKKDLLRFLTAGSVDDGKSTLIGRLLYDSKKLYEDQLDALERDTKRYGNAGDNIDYALLLDGLKAEREQGITIDVAYRYFSTNRRKFIIADTPGHEQYTRNMITGGSTANLAVILVDARTGVITQTRRHTYLVSLLGIKHVVLAVNKMDLVNYDRGVFESIVADYRHFAEPLGIPDITCIPLSALKGDNVVERSENTPWYKGKPLLEFLETVHIGSDKNFEDFRFPVQYVLRPNLDFRGFSSTVASGVVRKGDEVLALPSMKRSRVKSIVTYDGELDYAFPPQAVTLTLEDEIDISRGEMLVHPDNLPIVSRTFEAMLVWMDEKRMDPKERFFIKQTTNLSRITIDKIRYKVNVNTLEQTPAEALELNEIARVIFTTDKPLFFDPYQKNKSTGAFILIDPITNNTCAVGMIIDKVEMKDIQELEIPEIHLSRLGIGQEHFEAIEKVIRDLDRQGIAVRLIND</sequence>
<keyword evidence="4 9" id="KW-0547">Nucleotide-binding</keyword>
<keyword evidence="3 9" id="KW-0548">Nucleotidyltransferase</keyword>
<evidence type="ECO:0000256" key="5">
    <source>
        <dbReference type="ARBA" id="ARBA00022840"/>
    </source>
</evidence>
<dbReference type="PANTHER" id="PTHR23115">
    <property type="entry name" value="TRANSLATION FACTOR"/>
    <property type="match status" value="1"/>
</dbReference>
<evidence type="ECO:0000256" key="8">
    <source>
        <dbReference type="ARBA" id="ARBA00062688"/>
    </source>
</evidence>
<evidence type="ECO:0000256" key="4">
    <source>
        <dbReference type="ARBA" id="ARBA00022741"/>
    </source>
</evidence>
<dbReference type="CDD" id="cd04166">
    <property type="entry name" value="CysN_ATPS"/>
    <property type="match status" value="1"/>
</dbReference>
<dbReference type="PROSITE" id="PS00301">
    <property type="entry name" value="G_TR_1"/>
    <property type="match status" value="1"/>
</dbReference>
<comment type="pathway">
    <text evidence="1 9">Sulfur metabolism; hydrogen sulfide biosynthesis; sulfite from sulfate: step 1/3.</text>
</comment>
<comment type="catalytic activity">
    <reaction evidence="9">
        <text>sulfate + ATP + H(+) = adenosine 5'-phosphosulfate + diphosphate</text>
        <dbReference type="Rhea" id="RHEA:18133"/>
        <dbReference type="ChEBI" id="CHEBI:15378"/>
        <dbReference type="ChEBI" id="CHEBI:16189"/>
        <dbReference type="ChEBI" id="CHEBI:30616"/>
        <dbReference type="ChEBI" id="CHEBI:33019"/>
        <dbReference type="ChEBI" id="CHEBI:58243"/>
        <dbReference type="EC" id="2.7.7.4"/>
    </reaction>
</comment>